<organism evidence="4 5">
    <name type="scientific">Tremella mesenterica</name>
    <name type="common">Jelly fungus</name>
    <dbReference type="NCBI Taxonomy" id="5217"/>
    <lineage>
        <taxon>Eukaryota</taxon>
        <taxon>Fungi</taxon>
        <taxon>Dikarya</taxon>
        <taxon>Basidiomycota</taxon>
        <taxon>Agaricomycotina</taxon>
        <taxon>Tremellomycetes</taxon>
        <taxon>Tremellales</taxon>
        <taxon>Tremellaceae</taxon>
        <taxon>Tremella</taxon>
    </lineage>
</organism>
<dbReference type="STRING" id="5217.A0A4Q1BT91"/>
<dbReference type="GO" id="GO:0003735">
    <property type="term" value="F:structural constituent of ribosome"/>
    <property type="evidence" value="ECO:0007669"/>
    <property type="project" value="InterPro"/>
</dbReference>
<name>A0A4Q1BT91_TREME</name>
<dbReference type="InParanoid" id="A0A4Q1BT91"/>
<reference evidence="4 5" key="1">
    <citation type="submission" date="2016-06" db="EMBL/GenBank/DDBJ databases">
        <title>Evolution of pathogenesis and genome organization in the Tremellales.</title>
        <authorList>
            <person name="Cuomo C."/>
            <person name="Litvintseva A."/>
            <person name="Heitman J."/>
            <person name="Chen Y."/>
            <person name="Sun S."/>
            <person name="Springer D."/>
            <person name="Dromer F."/>
            <person name="Young S."/>
            <person name="Zeng Q."/>
            <person name="Chapman S."/>
            <person name="Gujja S."/>
            <person name="Saif S."/>
            <person name="Birren B."/>
        </authorList>
    </citation>
    <scope>NUCLEOTIDE SEQUENCE [LARGE SCALE GENOMIC DNA]</scope>
    <source>
        <strain evidence="4 5">ATCC 28783</strain>
    </source>
</reference>
<keyword evidence="5" id="KW-1185">Reference proteome</keyword>
<evidence type="ECO:0000313" key="5">
    <source>
        <dbReference type="Proteomes" id="UP000289152"/>
    </source>
</evidence>
<dbReference type="FunCoup" id="A0A4Q1BT91">
    <property type="interactions" value="184"/>
</dbReference>
<dbReference type="Pfam" id="PF00253">
    <property type="entry name" value="Ribosomal_S14"/>
    <property type="match status" value="1"/>
</dbReference>
<dbReference type="OMA" id="FGLCRNQ"/>
<dbReference type="GO" id="GO:0005763">
    <property type="term" value="C:mitochondrial small ribosomal subunit"/>
    <property type="evidence" value="ECO:0007669"/>
    <property type="project" value="TreeGrafter"/>
</dbReference>
<accession>A0A4Q1BT91</accession>
<keyword evidence="2" id="KW-0689">Ribosomal protein</keyword>
<dbReference type="PANTHER" id="PTHR19836:SF19">
    <property type="entry name" value="SMALL RIBOSOMAL SUBUNIT PROTEIN US14M"/>
    <property type="match status" value="1"/>
</dbReference>
<protein>
    <recommendedName>
        <fullName evidence="6">30S ribosomal protein S14</fullName>
    </recommendedName>
</protein>
<dbReference type="FunFam" id="1.10.287.1480:FF:000001">
    <property type="entry name" value="30S ribosomal protein S14"/>
    <property type="match status" value="1"/>
</dbReference>
<dbReference type="PROSITE" id="PS00527">
    <property type="entry name" value="RIBOSOMAL_S14"/>
    <property type="match status" value="1"/>
</dbReference>
<dbReference type="Gene3D" id="1.10.287.1480">
    <property type="match status" value="1"/>
</dbReference>
<comment type="similarity">
    <text evidence="1">Belongs to the universal ribosomal protein uS14 family.</text>
</comment>
<comment type="caution">
    <text evidence="4">The sequence shown here is derived from an EMBL/GenBank/DDBJ whole genome shotgun (WGS) entry which is preliminary data.</text>
</comment>
<sequence length="125" mass="13937">MSVPVVKSAVQAQLSPQVLRLGRKGVSWRFLRDFRKRLAVQETEVERRALLAVARNTSLPPATRHRAQLGLNAYNGGEGFTGRVKNRCTETGRGRGVMSKFGLCRFQFRTKALAGEIPGMHKASW</sequence>
<evidence type="ECO:0008006" key="6">
    <source>
        <dbReference type="Google" id="ProtNLM"/>
    </source>
</evidence>
<dbReference type="Proteomes" id="UP000289152">
    <property type="component" value="Unassembled WGS sequence"/>
</dbReference>
<evidence type="ECO:0000256" key="1">
    <source>
        <dbReference type="ARBA" id="ARBA00009083"/>
    </source>
</evidence>
<dbReference type="VEuPathDB" id="FungiDB:TREMEDRAFT_34583"/>
<dbReference type="EMBL" id="SDIL01000010">
    <property type="protein sequence ID" value="RXK41283.1"/>
    <property type="molecule type" value="Genomic_DNA"/>
</dbReference>
<evidence type="ECO:0000256" key="2">
    <source>
        <dbReference type="ARBA" id="ARBA00022980"/>
    </source>
</evidence>
<dbReference type="SUPFAM" id="SSF57716">
    <property type="entry name" value="Glucocorticoid receptor-like (DNA-binding domain)"/>
    <property type="match status" value="1"/>
</dbReference>
<evidence type="ECO:0000313" key="4">
    <source>
        <dbReference type="EMBL" id="RXK41283.1"/>
    </source>
</evidence>
<proteinExistence type="inferred from homology"/>
<dbReference type="InterPro" id="IPR018271">
    <property type="entry name" value="Ribosomal_uS14_CS"/>
</dbReference>
<dbReference type="AlphaFoldDB" id="A0A4Q1BT91"/>
<evidence type="ECO:0000256" key="3">
    <source>
        <dbReference type="ARBA" id="ARBA00023274"/>
    </source>
</evidence>
<dbReference type="InterPro" id="IPR001209">
    <property type="entry name" value="Ribosomal_uS14"/>
</dbReference>
<dbReference type="PANTHER" id="PTHR19836">
    <property type="entry name" value="30S RIBOSOMAL PROTEIN S14"/>
    <property type="match status" value="1"/>
</dbReference>
<gene>
    <name evidence="4" type="ORF">M231_01433</name>
</gene>
<dbReference type="GO" id="GO:0006412">
    <property type="term" value="P:translation"/>
    <property type="evidence" value="ECO:0007669"/>
    <property type="project" value="InterPro"/>
</dbReference>
<dbReference type="OrthoDB" id="413436at2759"/>
<keyword evidence="3" id="KW-0687">Ribonucleoprotein</keyword>